<organism evidence="1 2">
    <name type="scientific">Photobacterium sanctipauli</name>
    <dbReference type="NCBI Taxonomy" id="1342794"/>
    <lineage>
        <taxon>Bacteria</taxon>
        <taxon>Pseudomonadati</taxon>
        <taxon>Pseudomonadota</taxon>
        <taxon>Gammaproteobacteria</taxon>
        <taxon>Vibrionales</taxon>
        <taxon>Vibrionaceae</taxon>
        <taxon>Photobacterium</taxon>
    </lineage>
</organism>
<protein>
    <submittedName>
        <fullName evidence="1">Uncharacterized protein</fullName>
    </submittedName>
</protein>
<keyword evidence="2" id="KW-1185">Reference proteome</keyword>
<reference evidence="1 2" key="1">
    <citation type="submission" date="2018-01" db="EMBL/GenBank/DDBJ databases">
        <title>Whole genome sequencing of Histamine producing bacteria.</title>
        <authorList>
            <person name="Butler K."/>
        </authorList>
    </citation>
    <scope>NUCLEOTIDE SEQUENCE [LARGE SCALE GENOMIC DNA]</scope>
    <source>
        <strain evidence="1 2">DSM 100436</strain>
    </source>
</reference>
<dbReference type="OrthoDB" id="9948944at2"/>
<dbReference type="Proteomes" id="UP000241771">
    <property type="component" value="Unassembled WGS sequence"/>
</dbReference>
<gene>
    <name evidence="1" type="ORF">C9I98_10355</name>
</gene>
<name>A0A2T3NU85_9GAMM</name>
<proteinExistence type="predicted"/>
<sequence length="92" mass="10145">MNTCHSIYHAVKEKGAHWKSDTPSAITKDVEKLILDLEPYTQDDSEASHLAFLLKDLLEVLSIDFSSAADQQSASMLLIDEITQASHLCEAA</sequence>
<evidence type="ECO:0000313" key="1">
    <source>
        <dbReference type="EMBL" id="PSW19856.1"/>
    </source>
</evidence>
<accession>A0A2T3NU85</accession>
<evidence type="ECO:0000313" key="2">
    <source>
        <dbReference type="Proteomes" id="UP000241771"/>
    </source>
</evidence>
<comment type="caution">
    <text evidence="1">The sequence shown here is derived from an EMBL/GenBank/DDBJ whole genome shotgun (WGS) entry which is preliminary data.</text>
</comment>
<dbReference type="RefSeq" id="WP_036818121.1">
    <property type="nucleotide sequence ID" value="NZ_JGVO01000126.1"/>
</dbReference>
<dbReference type="EMBL" id="PYMA01000005">
    <property type="protein sequence ID" value="PSW19856.1"/>
    <property type="molecule type" value="Genomic_DNA"/>
</dbReference>
<dbReference type="AlphaFoldDB" id="A0A2T3NU85"/>